<dbReference type="InterPro" id="IPR043128">
    <property type="entry name" value="Rev_trsase/Diguanyl_cyclase"/>
</dbReference>
<dbReference type="InterPro" id="IPR043502">
    <property type="entry name" value="DNA/RNA_pol_sf"/>
</dbReference>
<name>A0A5K3FZY4_MESCO</name>
<evidence type="ECO:0000313" key="1">
    <source>
        <dbReference type="WBParaSite" id="MCU_012297-RA"/>
    </source>
</evidence>
<dbReference type="Gene3D" id="3.30.70.270">
    <property type="match status" value="1"/>
</dbReference>
<reference evidence="1" key="1">
    <citation type="submission" date="2019-11" db="UniProtKB">
        <authorList>
            <consortium name="WormBaseParasite"/>
        </authorList>
    </citation>
    <scope>IDENTIFICATION</scope>
</reference>
<organism evidence="1">
    <name type="scientific">Mesocestoides corti</name>
    <name type="common">Flatworm</name>
    <dbReference type="NCBI Taxonomy" id="53468"/>
    <lineage>
        <taxon>Eukaryota</taxon>
        <taxon>Metazoa</taxon>
        <taxon>Spiralia</taxon>
        <taxon>Lophotrochozoa</taxon>
        <taxon>Platyhelminthes</taxon>
        <taxon>Cestoda</taxon>
        <taxon>Eucestoda</taxon>
        <taxon>Cyclophyllidea</taxon>
        <taxon>Mesocestoididae</taxon>
        <taxon>Mesocestoides</taxon>
    </lineage>
</organism>
<dbReference type="WBParaSite" id="MCU_012297-RA">
    <property type="protein sequence ID" value="MCU_012297-RA"/>
    <property type="gene ID" value="MCU_012297"/>
</dbReference>
<proteinExistence type="predicted"/>
<dbReference type="AlphaFoldDB" id="A0A5K3FZY4"/>
<accession>A0A5K3FZY4</accession>
<dbReference type="SUPFAM" id="SSF56672">
    <property type="entry name" value="DNA/RNA polymerases"/>
    <property type="match status" value="1"/>
</dbReference>
<sequence>MGLANAAATCQRVMQKVLQGLLQQKCPVYLDDVIVFGPTEKCCVMLCVLVEKLNAEIERLSKVDEKAKAFVADYLVRIVLHFLVSCCEPIALLVNSTKIVCVGVAGCHGVKMCLVVKSRVFLLYEYGNGECMTSIMCITKSVRFER</sequence>
<protein>
    <submittedName>
        <fullName evidence="1">Reverse transcriptase domain-containing protein</fullName>
    </submittedName>
</protein>